<protein>
    <submittedName>
        <fullName evidence="1">Uncharacterized protein</fullName>
    </submittedName>
</protein>
<keyword evidence="2" id="KW-1185">Reference proteome</keyword>
<dbReference type="AlphaFoldDB" id="A0AAV0ESR9"/>
<comment type="caution">
    <text evidence="1">The sequence shown here is derived from an EMBL/GenBank/DDBJ whole genome shotgun (WGS) entry which is preliminary data.</text>
</comment>
<gene>
    <name evidence="1" type="ORF">CEPIT_LOCUS27439</name>
</gene>
<evidence type="ECO:0000313" key="1">
    <source>
        <dbReference type="EMBL" id="CAH9126312.1"/>
    </source>
</evidence>
<reference evidence="1" key="1">
    <citation type="submission" date="2022-07" db="EMBL/GenBank/DDBJ databases">
        <authorList>
            <person name="Macas J."/>
            <person name="Novak P."/>
            <person name="Neumann P."/>
        </authorList>
    </citation>
    <scope>NUCLEOTIDE SEQUENCE</scope>
</reference>
<dbReference type="Proteomes" id="UP001152523">
    <property type="component" value="Unassembled WGS sequence"/>
</dbReference>
<evidence type="ECO:0000313" key="2">
    <source>
        <dbReference type="Proteomes" id="UP001152523"/>
    </source>
</evidence>
<dbReference type="EMBL" id="CAMAPF010000942">
    <property type="protein sequence ID" value="CAH9126312.1"/>
    <property type="molecule type" value="Genomic_DNA"/>
</dbReference>
<sequence>MRKENDQKELQLKQQLIKEEIELKKNAERRKEWEHIMNQDLSKLSPTARAAYEEMQANIIKEWKKEGLFGSNST</sequence>
<accession>A0AAV0ESR9</accession>
<organism evidence="1 2">
    <name type="scientific">Cuscuta epithymum</name>
    <dbReference type="NCBI Taxonomy" id="186058"/>
    <lineage>
        <taxon>Eukaryota</taxon>
        <taxon>Viridiplantae</taxon>
        <taxon>Streptophyta</taxon>
        <taxon>Embryophyta</taxon>
        <taxon>Tracheophyta</taxon>
        <taxon>Spermatophyta</taxon>
        <taxon>Magnoliopsida</taxon>
        <taxon>eudicotyledons</taxon>
        <taxon>Gunneridae</taxon>
        <taxon>Pentapetalae</taxon>
        <taxon>asterids</taxon>
        <taxon>lamiids</taxon>
        <taxon>Solanales</taxon>
        <taxon>Convolvulaceae</taxon>
        <taxon>Cuscuteae</taxon>
        <taxon>Cuscuta</taxon>
        <taxon>Cuscuta subgen. Cuscuta</taxon>
    </lineage>
</organism>
<name>A0AAV0ESR9_9ASTE</name>
<proteinExistence type="predicted"/>